<dbReference type="EMBL" id="GBXM01046202">
    <property type="protein sequence ID" value="JAH62375.1"/>
    <property type="molecule type" value="Transcribed_RNA"/>
</dbReference>
<reference evidence="1" key="1">
    <citation type="submission" date="2014-11" db="EMBL/GenBank/DDBJ databases">
        <authorList>
            <person name="Amaro Gonzalez C."/>
        </authorList>
    </citation>
    <scope>NUCLEOTIDE SEQUENCE</scope>
</reference>
<sequence length="37" mass="4202">MQRPLDNTCSFSLWFKQHGHTTSHSGGYLALVRLQAI</sequence>
<proteinExistence type="predicted"/>
<reference evidence="1" key="2">
    <citation type="journal article" date="2015" name="Fish Shellfish Immunol.">
        <title>Early steps in the European eel (Anguilla anguilla)-Vibrio vulnificus interaction in the gills: Role of the RtxA13 toxin.</title>
        <authorList>
            <person name="Callol A."/>
            <person name="Pajuelo D."/>
            <person name="Ebbesson L."/>
            <person name="Teles M."/>
            <person name="MacKenzie S."/>
            <person name="Amaro C."/>
        </authorList>
    </citation>
    <scope>NUCLEOTIDE SEQUENCE</scope>
</reference>
<dbReference type="AlphaFoldDB" id="A0A0E9UB18"/>
<accession>A0A0E9UB18</accession>
<evidence type="ECO:0000313" key="1">
    <source>
        <dbReference type="EMBL" id="JAH62375.1"/>
    </source>
</evidence>
<name>A0A0E9UB18_ANGAN</name>
<organism evidence="1">
    <name type="scientific">Anguilla anguilla</name>
    <name type="common">European freshwater eel</name>
    <name type="synonym">Muraena anguilla</name>
    <dbReference type="NCBI Taxonomy" id="7936"/>
    <lineage>
        <taxon>Eukaryota</taxon>
        <taxon>Metazoa</taxon>
        <taxon>Chordata</taxon>
        <taxon>Craniata</taxon>
        <taxon>Vertebrata</taxon>
        <taxon>Euteleostomi</taxon>
        <taxon>Actinopterygii</taxon>
        <taxon>Neopterygii</taxon>
        <taxon>Teleostei</taxon>
        <taxon>Anguilliformes</taxon>
        <taxon>Anguillidae</taxon>
        <taxon>Anguilla</taxon>
    </lineage>
</organism>
<protein>
    <submittedName>
        <fullName evidence="1">Uncharacterized protein</fullName>
    </submittedName>
</protein>